<dbReference type="Pfam" id="PF13191">
    <property type="entry name" value="AAA_16"/>
    <property type="match status" value="1"/>
</dbReference>
<evidence type="ECO:0000259" key="1">
    <source>
        <dbReference type="Pfam" id="PF13191"/>
    </source>
</evidence>
<organism evidence="2 3">
    <name type="scientific">Pseudoalteromonas citrea</name>
    <dbReference type="NCBI Taxonomy" id="43655"/>
    <lineage>
        <taxon>Bacteria</taxon>
        <taxon>Pseudomonadati</taxon>
        <taxon>Pseudomonadota</taxon>
        <taxon>Gammaproteobacteria</taxon>
        <taxon>Alteromonadales</taxon>
        <taxon>Pseudoalteromonadaceae</taxon>
        <taxon>Pseudoalteromonas</taxon>
    </lineage>
</organism>
<dbReference type="Gene3D" id="3.40.50.300">
    <property type="entry name" value="P-loop containing nucleotide triphosphate hydrolases"/>
    <property type="match status" value="1"/>
</dbReference>
<evidence type="ECO:0000313" key="3">
    <source>
        <dbReference type="Proteomes" id="UP000016487"/>
    </source>
</evidence>
<dbReference type="EMBL" id="AHBZ03000027">
    <property type="protein sequence ID" value="KAF7765058.1"/>
    <property type="molecule type" value="Genomic_DNA"/>
</dbReference>
<feature type="domain" description="Orc1-like AAA ATPase" evidence="1">
    <location>
        <begin position="58"/>
        <end position="244"/>
    </location>
</feature>
<comment type="caution">
    <text evidence="2">The sequence shown here is derived from an EMBL/GenBank/DDBJ whole genome shotgun (WGS) entry which is preliminary data.</text>
</comment>
<protein>
    <recommendedName>
        <fullName evidence="1">Orc1-like AAA ATPase domain-containing protein</fullName>
    </recommendedName>
</protein>
<dbReference type="Proteomes" id="UP000016487">
    <property type="component" value="Unassembled WGS sequence"/>
</dbReference>
<name>A0AAD4AFT7_9GAMM</name>
<sequence length="418" mass="47561">MFISVSSIKRAEAGEKILYRTLSIFARFFQVSIDVLLPNSPTPTWLYNHLISKSLEPCLGRDWELHQLHSLLSYVSRKNHSKTIYIYGITGCGKTHLLSHFAQCIRAAGHFDLAFSQQGSSVIRALKFSIINFIKQLLHIDHTATDAAVKEKVNLVSRTSLGYMRMLQLLAFDLNKNQLNTLSQQTPHQITKIDRLIADDLMRYAAHKRITLVTIDDAQHLTQTQLQFLRLFTEVEYPQPILFIILAQPQGLFTSVPEWLSLAHTMPLQQLNQDAQTRLAKHCLAKKGLPIAKYQNKLKMAIERAAGNPAFLQQLLLSSNAQQCTPLDLQLLIDNTLTNMPAELTELFQFSALQGFHFNASQLSQFTQKKHTRSPLCLTQKMLCSGLVVRKSDHYSFSHPLIWEGIRNYQPRGMTNPV</sequence>
<accession>A0AAD4AFT7</accession>
<proteinExistence type="predicted"/>
<reference evidence="2" key="2">
    <citation type="submission" date="2015-03" db="EMBL/GenBank/DDBJ databases">
        <title>Genome sequence of Pseudoalteromonas citrea.</title>
        <authorList>
            <person name="Xie B.-B."/>
            <person name="Rong J.-C."/>
            <person name="Qin Q.-L."/>
            <person name="Zhang Y.-Z."/>
        </authorList>
    </citation>
    <scope>NUCLEOTIDE SEQUENCE</scope>
    <source>
        <strain evidence="2">DSM 8771</strain>
    </source>
</reference>
<dbReference type="SUPFAM" id="SSF52540">
    <property type="entry name" value="P-loop containing nucleoside triphosphate hydrolases"/>
    <property type="match status" value="1"/>
</dbReference>
<evidence type="ECO:0000313" key="2">
    <source>
        <dbReference type="EMBL" id="KAF7765058.1"/>
    </source>
</evidence>
<dbReference type="InterPro" id="IPR027417">
    <property type="entry name" value="P-loop_NTPase"/>
</dbReference>
<dbReference type="AlphaFoldDB" id="A0AAD4AFT7"/>
<reference evidence="2" key="1">
    <citation type="journal article" date="2012" name="J. Bacteriol.">
        <title>Genome sequences of type strains of seven species of the marine bacterium Pseudoalteromonas.</title>
        <authorList>
            <person name="Xie B.B."/>
            <person name="Shu Y.L."/>
            <person name="Qin Q.L."/>
            <person name="Rong J.C."/>
            <person name="Zhang X.Y."/>
            <person name="Chen X.L."/>
            <person name="Shi M."/>
            <person name="He H.L."/>
            <person name="Zhou B.C."/>
            <person name="Zhang Y.Z."/>
        </authorList>
    </citation>
    <scope>NUCLEOTIDE SEQUENCE</scope>
    <source>
        <strain evidence="2">DSM 8771</strain>
    </source>
</reference>
<gene>
    <name evidence="2" type="ORF">PCIT_b1194</name>
</gene>
<dbReference type="InterPro" id="IPR041664">
    <property type="entry name" value="AAA_16"/>
</dbReference>
<dbReference type="RefSeq" id="WP_010366130.1">
    <property type="nucleotide sequence ID" value="NZ_AHBZ03000027.1"/>
</dbReference>